<evidence type="ECO:0000313" key="7">
    <source>
        <dbReference type="Proteomes" id="UP000538666"/>
    </source>
</evidence>
<evidence type="ECO:0000313" key="6">
    <source>
        <dbReference type="EMBL" id="MBB6143412.1"/>
    </source>
</evidence>
<dbReference type="SUPFAM" id="SSF53822">
    <property type="entry name" value="Periplasmic binding protein-like I"/>
    <property type="match status" value="1"/>
</dbReference>
<dbReference type="Pfam" id="PF13377">
    <property type="entry name" value="Peripla_BP_3"/>
    <property type="match status" value="1"/>
</dbReference>
<dbReference type="InterPro" id="IPR036388">
    <property type="entry name" value="WH-like_DNA-bd_sf"/>
</dbReference>
<dbReference type="AlphaFoldDB" id="A0A841JPV0"/>
<protein>
    <submittedName>
        <fullName evidence="6">DNA-binding LacI/PurR family transcriptional regulator</fullName>
    </submittedName>
</protein>
<dbReference type="OrthoDB" id="9772505at2"/>
<sequence>MNAAVNRMTRTRQALEDSAHGDQPKYRLIFESLKNSILSGEYRKGIRLPSETELVRRFGVSRMTIVKAVKELQQLGLVVRRVGSGTYVASSAAHENRLFGLLIPELGQTEIFEPICQGMANFPLASKHALLWGNAAAQAEQKAELAEELCHRYIAQRVSGVFFAPLELTPVRDEVNRRIIAALEAAKIPVVLLDRCFAPYPMRSRYDLVGIDNRRTAYLATEHLAKLGAKRIAFFGKPLSASTVDARIAGYREALLVHGLYKEGNFVTRADPSDDALIRFVLRTHKPDAFLCANDHTAANLMHTLIRLGRRIPEDIRIVGIDDVKYASLLPIPLTTQHQPCLNLGKVAMATMLDRLENSEFPARDVLLSCNLVVRQSCGAQGAEKHSPPLDLGAAAFLASRAG</sequence>
<comment type="caution">
    <text evidence="6">The sequence shown here is derived from an EMBL/GenBank/DDBJ whole genome shotgun (WGS) entry which is preliminary data.</text>
</comment>
<organism evidence="6 7">
    <name type="scientific">Silvibacterium bohemicum</name>
    <dbReference type="NCBI Taxonomy" id="1577686"/>
    <lineage>
        <taxon>Bacteria</taxon>
        <taxon>Pseudomonadati</taxon>
        <taxon>Acidobacteriota</taxon>
        <taxon>Terriglobia</taxon>
        <taxon>Terriglobales</taxon>
        <taxon>Acidobacteriaceae</taxon>
        <taxon>Silvibacterium</taxon>
    </lineage>
</organism>
<dbReference type="InterPro" id="IPR046335">
    <property type="entry name" value="LacI/GalR-like_sensor"/>
</dbReference>
<dbReference type="Gene3D" id="1.10.10.10">
    <property type="entry name" value="Winged helix-like DNA-binding domain superfamily/Winged helix DNA-binding domain"/>
    <property type="match status" value="1"/>
</dbReference>
<proteinExistence type="predicted"/>
<dbReference type="GO" id="GO:0003700">
    <property type="term" value="F:DNA-binding transcription factor activity"/>
    <property type="evidence" value="ECO:0007669"/>
    <property type="project" value="InterPro"/>
</dbReference>
<dbReference type="EMBL" id="JACHEK010000002">
    <property type="protein sequence ID" value="MBB6143412.1"/>
    <property type="molecule type" value="Genomic_DNA"/>
</dbReference>
<dbReference type="PROSITE" id="PS50949">
    <property type="entry name" value="HTH_GNTR"/>
    <property type="match status" value="1"/>
</dbReference>
<evidence type="ECO:0000256" key="3">
    <source>
        <dbReference type="ARBA" id="ARBA00023125"/>
    </source>
</evidence>
<dbReference type="InterPro" id="IPR028082">
    <property type="entry name" value="Peripla_BP_I"/>
</dbReference>
<accession>A0A841JPV0</accession>
<dbReference type="SUPFAM" id="SSF46785">
    <property type="entry name" value="Winged helix' DNA-binding domain"/>
    <property type="match status" value="1"/>
</dbReference>
<keyword evidence="2" id="KW-0805">Transcription regulation</keyword>
<reference evidence="6 7" key="1">
    <citation type="submission" date="2020-08" db="EMBL/GenBank/DDBJ databases">
        <title>Genomic Encyclopedia of Type Strains, Phase IV (KMG-IV): sequencing the most valuable type-strain genomes for metagenomic binning, comparative biology and taxonomic classification.</title>
        <authorList>
            <person name="Goeker M."/>
        </authorList>
    </citation>
    <scope>NUCLEOTIDE SEQUENCE [LARGE SCALE GENOMIC DNA]</scope>
    <source>
        <strain evidence="6 7">DSM 103733</strain>
    </source>
</reference>
<dbReference type="Proteomes" id="UP000538666">
    <property type="component" value="Unassembled WGS sequence"/>
</dbReference>
<keyword evidence="4" id="KW-0804">Transcription</keyword>
<dbReference type="PANTHER" id="PTHR30146">
    <property type="entry name" value="LACI-RELATED TRANSCRIPTIONAL REPRESSOR"/>
    <property type="match status" value="1"/>
</dbReference>
<dbReference type="PRINTS" id="PR00035">
    <property type="entry name" value="HTHGNTR"/>
</dbReference>
<dbReference type="RefSeq" id="WP_082125977.1">
    <property type="nucleotide sequence ID" value="NZ_JACHEK010000002.1"/>
</dbReference>
<keyword evidence="3 6" id="KW-0238">DNA-binding</keyword>
<dbReference type="PANTHER" id="PTHR30146:SF148">
    <property type="entry name" value="HTH-TYPE TRANSCRIPTIONAL REPRESSOR PURR-RELATED"/>
    <property type="match status" value="1"/>
</dbReference>
<name>A0A841JPV0_9BACT</name>
<evidence type="ECO:0000256" key="1">
    <source>
        <dbReference type="ARBA" id="ARBA00022491"/>
    </source>
</evidence>
<feature type="domain" description="HTH gntR-type" evidence="5">
    <location>
        <begin position="23"/>
        <end position="91"/>
    </location>
</feature>
<dbReference type="InterPro" id="IPR036390">
    <property type="entry name" value="WH_DNA-bd_sf"/>
</dbReference>
<dbReference type="SMART" id="SM00345">
    <property type="entry name" value="HTH_GNTR"/>
    <property type="match status" value="1"/>
</dbReference>
<evidence type="ECO:0000259" key="5">
    <source>
        <dbReference type="PROSITE" id="PS50949"/>
    </source>
</evidence>
<dbReference type="Gene3D" id="3.40.50.2300">
    <property type="match status" value="2"/>
</dbReference>
<evidence type="ECO:0000256" key="2">
    <source>
        <dbReference type="ARBA" id="ARBA00023015"/>
    </source>
</evidence>
<dbReference type="InterPro" id="IPR000524">
    <property type="entry name" value="Tscrpt_reg_HTH_GntR"/>
</dbReference>
<dbReference type="GO" id="GO:0000976">
    <property type="term" value="F:transcription cis-regulatory region binding"/>
    <property type="evidence" value="ECO:0007669"/>
    <property type="project" value="TreeGrafter"/>
</dbReference>
<dbReference type="CDD" id="cd07377">
    <property type="entry name" value="WHTH_GntR"/>
    <property type="match status" value="1"/>
</dbReference>
<keyword evidence="7" id="KW-1185">Reference proteome</keyword>
<evidence type="ECO:0000256" key="4">
    <source>
        <dbReference type="ARBA" id="ARBA00023163"/>
    </source>
</evidence>
<dbReference type="Pfam" id="PF00392">
    <property type="entry name" value="GntR"/>
    <property type="match status" value="1"/>
</dbReference>
<gene>
    <name evidence="6" type="ORF">HNQ77_001356</name>
</gene>
<keyword evidence="1" id="KW-0678">Repressor</keyword>
<dbReference type="CDD" id="cd06267">
    <property type="entry name" value="PBP1_LacI_sugar_binding-like"/>
    <property type="match status" value="1"/>
</dbReference>